<dbReference type="Pfam" id="PF01926">
    <property type="entry name" value="MMR_HSR1"/>
    <property type="match status" value="1"/>
</dbReference>
<keyword evidence="2" id="KW-0472">Membrane</keyword>
<dbReference type="PANTHER" id="PTHR42698:SF1">
    <property type="entry name" value="GTPASE ERA, MITOCHONDRIAL"/>
    <property type="match status" value="1"/>
</dbReference>
<reference evidence="4" key="1">
    <citation type="submission" date="2019-06" db="EMBL/GenBank/DDBJ databases">
        <title>Whole genome shotgun sequence of Cellulomonas cellasea NBRC 3753.</title>
        <authorList>
            <person name="Hosoyama A."/>
            <person name="Uohara A."/>
            <person name="Ohji S."/>
            <person name="Ichikawa N."/>
        </authorList>
    </citation>
    <scope>NUCLEOTIDE SEQUENCE [LARGE SCALE GENOMIC DNA]</scope>
    <source>
        <strain evidence="4">NBRC 3753</strain>
    </source>
</reference>
<dbReference type="GO" id="GO:0043024">
    <property type="term" value="F:ribosomal small subunit binding"/>
    <property type="evidence" value="ECO:0007669"/>
    <property type="project" value="TreeGrafter"/>
</dbReference>
<evidence type="ECO:0000313" key="5">
    <source>
        <dbReference type="Proteomes" id="UP000317046"/>
    </source>
</evidence>
<sequence length="558" mass="58913">MSARRSGRAPGRDLTAQVEALAEAVDAGQGRLPQRVLDDADAVLVHARERAALSGEYTVVALAGATGSGKSSLLNAVSGADLAVPGVRRPTTGKALAAVWPTPAGEDPAEAPARTDGEDGAAHALLDWLGVDERHEVAAGAASPSGVTTGLVLLDLPDHDSVETEHRVRAERLYGRVDLLVWVVDPQKYADAALHVRYLRPLAGHASVVVLVLNHADRLTPDERERCLADLRRLAAEDGLRDVPVLAVSARTGDGVPDLQALLAQAAQRREAATERVRADVRRCARELLAACGEAPTNRTAKQARAELVSALEEAAAVPTVVAAVRRSAARQARAATGWPATRWLARFRPDPLRRLGLGSGRSDEQRPDLARTSLPTPGPAARARAATAVRTYADAATAGAPDDWVLAARRRATTDGLADALDQAVAGTRLEAERRPVWWGVLGVLQWVLFAALVAGLLWLALLAGGAYLQLPEPPTPVWWELPAPTVLAIGGALAGLLVALLGRVAGGVGARRRATRVRRRLREAIDAVAGRLVVEPATSELAALERCRDGARRAAR</sequence>
<dbReference type="AlphaFoldDB" id="A0A4Y3KYK7"/>
<dbReference type="InterPro" id="IPR005662">
    <property type="entry name" value="GTPase_Era-like"/>
</dbReference>
<keyword evidence="5" id="KW-1185">Reference proteome</keyword>
<evidence type="ECO:0000256" key="1">
    <source>
        <dbReference type="SAM" id="MobiDB-lite"/>
    </source>
</evidence>
<dbReference type="Gene3D" id="3.40.50.300">
    <property type="entry name" value="P-loop containing nucleotide triphosphate hydrolases"/>
    <property type="match status" value="1"/>
</dbReference>
<dbReference type="GO" id="GO:0019843">
    <property type="term" value="F:rRNA binding"/>
    <property type="evidence" value="ECO:0007669"/>
    <property type="project" value="TreeGrafter"/>
</dbReference>
<evidence type="ECO:0000256" key="2">
    <source>
        <dbReference type="SAM" id="Phobius"/>
    </source>
</evidence>
<feature type="transmembrane region" description="Helical" evidence="2">
    <location>
        <begin position="438"/>
        <end position="469"/>
    </location>
</feature>
<dbReference type="SUPFAM" id="SSF52540">
    <property type="entry name" value="P-loop containing nucleoside triphosphate hydrolases"/>
    <property type="match status" value="1"/>
</dbReference>
<dbReference type="InterPro" id="IPR027417">
    <property type="entry name" value="P-loop_NTPase"/>
</dbReference>
<proteinExistence type="predicted"/>
<evidence type="ECO:0000259" key="3">
    <source>
        <dbReference type="Pfam" id="PF01926"/>
    </source>
</evidence>
<organism evidence="4 5">
    <name type="scientific">Cellulomonas cellasea</name>
    <dbReference type="NCBI Taxonomy" id="43670"/>
    <lineage>
        <taxon>Bacteria</taxon>
        <taxon>Bacillati</taxon>
        <taxon>Actinomycetota</taxon>
        <taxon>Actinomycetes</taxon>
        <taxon>Micrococcales</taxon>
        <taxon>Cellulomonadaceae</taxon>
        <taxon>Cellulomonas</taxon>
    </lineage>
</organism>
<dbReference type="EMBL" id="BJLR01000020">
    <property type="protein sequence ID" value="GEA88456.1"/>
    <property type="molecule type" value="Genomic_DNA"/>
</dbReference>
<keyword evidence="2" id="KW-1133">Transmembrane helix</keyword>
<evidence type="ECO:0000313" key="4">
    <source>
        <dbReference type="EMBL" id="GEA88456.1"/>
    </source>
</evidence>
<dbReference type="GO" id="GO:0005829">
    <property type="term" value="C:cytosol"/>
    <property type="evidence" value="ECO:0007669"/>
    <property type="project" value="TreeGrafter"/>
</dbReference>
<gene>
    <name evidence="4" type="ORF">CCE01nite_24050</name>
</gene>
<accession>A0A4Y3KYK7</accession>
<dbReference type="GO" id="GO:0000028">
    <property type="term" value="P:ribosomal small subunit assembly"/>
    <property type="evidence" value="ECO:0007669"/>
    <property type="project" value="TreeGrafter"/>
</dbReference>
<dbReference type="RefSeq" id="WP_141372411.1">
    <property type="nucleotide sequence ID" value="NZ_BJLR01000020.1"/>
</dbReference>
<comment type="caution">
    <text evidence="4">The sequence shown here is derived from an EMBL/GenBank/DDBJ whole genome shotgun (WGS) entry which is preliminary data.</text>
</comment>
<feature type="region of interest" description="Disordered" evidence="1">
    <location>
        <begin position="356"/>
        <end position="382"/>
    </location>
</feature>
<dbReference type="InterPro" id="IPR006073">
    <property type="entry name" value="GTP-bd"/>
</dbReference>
<dbReference type="PANTHER" id="PTHR42698">
    <property type="entry name" value="GTPASE ERA"/>
    <property type="match status" value="1"/>
</dbReference>
<feature type="transmembrane region" description="Helical" evidence="2">
    <location>
        <begin position="489"/>
        <end position="512"/>
    </location>
</feature>
<keyword evidence="2" id="KW-0812">Transmembrane</keyword>
<dbReference type="GO" id="GO:0005525">
    <property type="term" value="F:GTP binding"/>
    <property type="evidence" value="ECO:0007669"/>
    <property type="project" value="InterPro"/>
</dbReference>
<dbReference type="Proteomes" id="UP000317046">
    <property type="component" value="Unassembled WGS sequence"/>
</dbReference>
<feature type="domain" description="G" evidence="3">
    <location>
        <begin position="60"/>
        <end position="199"/>
    </location>
</feature>
<name>A0A4Y3KYK7_9CELL</name>
<protein>
    <recommendedName>
        <fullName evidence="3">G domain-containing protein</fullName>
    </recommendedName>
</protein>